<reference evidence="1" key="1">
    <citation type="submission" date="2023-04" db="EMBL/GenBank/DDBJ databases">
        <title>Ambrosiozyma monospora NBRC 10751.</title>
        <authorList>
            <person name="Ichikawa N."/>
            <person name="Sato H."/>
            <person name="Tonouchi N."/>
        </authorList>
    </citation>
    <scope>NUCLEOTIDE SEQUENCE</scope>
    <source>
        <strain evidence="1">NBRC 10751</strain>
    </source>
</reference>
<organism evidence="1 2">
    <name type="scientific">Ambrosiozyma monospora</name>
    <name type="common">Yeast</name>
    <name type="synonym">Endomycopsis monosporus</name>
    <dbReference type="NCBI Taxonomy" id="43982"/>
    <lineage>
        <taxon>Eukaryota</taxon>
        <taxon>Fungi</taxon>
        <taxon>Dikarya</taxon>
        <taxon>Ascomycota</taxon>
        <taxon>Saccharomycotina</taxon>
        <taxon>Pichiomycetes</taxon>
        <taxon>Pichiales</taxon>
        <taxon>Pichiaceae</taxon>
        <taxon>Ambrosiozyma</taxon>
    </lineage>
</organism>
<dbReference type="Proteomes" id="UP001165064">
    <property type="component" value="Unassembled WGS sequence"/>
</dbReference>
<protein>
    <submittedName>
        <fullName evidence="1">Unnamed protein product</fullName>
    </submittedName>
</protein>
<name>A0ACB5T120_AMBMO</name>
<comment type="caution">
    <text evidence="1">The sequence shown here is derived from an EMBL/GenBank/DDBJ whole genome shotgun (WGS) entry which is preliminary data.</text>
</comment>
<keyword evidence="2" id="KW-1185">Reference proteome</keyword>
<gene>
    <name evidence="1" type="ORF">Amon02_000362000</name>
</gene>
<evidence type="ECO:0000313" key="2">
    <source>
        <dbReference type="Proteomes" id="UP001165064"/>
    </source>
</evidence>
<evidence type="ECO:0000313" key="1">
    <source>
        <dbReference type="EMBL" id="GME78815.1"/>
    </source>
</evidence>
<proteinExistence type="predicted"/>
<accession>A0ACB5T120</accession>
<sequence length="1056" mass="116992">MDFHAYTLKHFQFTGNPTYDEPLNTALSYTLTTLQFLQDAYIQFNTNYPSICSVVKLIILLYIVSKIFSSVFRSIVNTVVGTIKLIIFLLIIYEFARIYYGEQKTQLFLADLKTVEYVVMVVYRYVYKIVFDLMSGDLRNAEEILGELGQKFVDTQYQFKQYEQNQSQSRENENEHQNTWTFTSSEPTPVPFPFTSLFNSSFLALHINFTTYLSQMSRRRAYPQPHYETQPDPSAAYGIPQAPAPGQPALGAGVNAGFTGATAGGFVGGAPVAAGGVYGQPQQQPGQVDQLAQGFSGLNVNDQDPYGQQQQFQPAQSQSAYGYPQPGYQSPGIGGGYGQQSAGFTPNYGGQPAAAGAYGQAGRPQQPTLPLNQLYSTDLLKELPPPISDLTFPPPPIIISPDLAATGQDCNPSPEYFRSTLNVVPTTSALLKKSKLPFALILKPYSTLSDSTGPVPIVEDSIVTRCRRCRSYMNPFIQFTENGRRWRCNFCGLQNDVPQAFDFNPATSAPANRMDRHELNHSVVEFAAPKEYMVRPPQPLIYVFVLDVSQASIQNGLLATITRTILDSLDRIPNDDGRSRVAFLAVDSSISFFEIPTDEDESKEISMMIVSDLDEVLIPSPDGIMANLRDSRKNIENLLTNFPSYFANNQNPGFALGPALKSAHHLISQIGGKIVVFSSTLPNVGEGKLTVRDEASVSGKPKEASALLTPGNSFYKRFSIDCNKAQVTVDMFLCSSSYQDVATLANLPRYTAGQTHFYPAWSASNAEDVTKLTKEVSNHLAMEVGLEGVLRIRGSNGLKMNAFYGNFFNRSSDLCALPSMPRDQGYVTEVGIEEYISKPYVYFQAAFLHTSCHGQRRIRVLTLALPTSKDLKDVYASADQLAITNYLSHKAIEKCLSSSLDDARELLNKQLIDILTMYKKEIVPGNLGSSSPLQICTNLRMLPLLIHSLSKNIAFRGGRVPSDHRSAALNKLATAPLNRLINFIYPTVYALHTMEDDCGLPYEGEDDLYSFPPRLRGEIVLPESINASFQSLERFEMCLALILWLRFKSVSPICLN</sequence>
<dbReference type="EMBL" id="BSXS01002335">
    <property type="protein sequence ID" value="GME78815.1"/>
    <property type="molecule type" value="Genomic_DNA"/>
</dbReference>